<comment type="cofactor">
    <cofactor evidence="2">
        <name>Mn(2+)</name>
        <dbReference type="ChEBI" id="CHEBI:29035"/>
    </cofactor>
    <text evidence="2">The Mn(2+) ion enhances activity.</text>
</comment>
<feature type="binding site" evidence="2">
    <location>
        <position position="178"/>
    </location>
    <ligand>
        <name>Mn(2+)</name>
        <dbReference type="ChEBI" id="CHEBI:29035"/>
        <label>2</label>
    </ligand>
</feature>
<feature type="binding site" evidence="2">
    <location>
        <position position="377"/>
    </location>
    <ligand>
        <name>Mn(2+)</name>
        <dbReference type="ChEBI" id="CHEBI:29035"/>
        <label>2</label>
    </ligand>
</feature>
<dbReference type="Pfam" id="PF07687">
    <property type="entry name" value="M20_dimer"/>
    <property type="match status" value="1"/>
</dbReference>
<gene>
    <name evidence="4" type="ORF">EV129_12735</name>
</gene>
<evidence type="ECO:0000256" key="1">
    <source>
        <dbReference type="ARBA" id="ARBA00022801"/>
    </source>
</evidence>
<dbReference type="GO" id="GO:0046872">
    <property type="term" value="F:metal ion binding"/>
    <property type="evidence" value="ECO:0007669"/>
    <property type="project" value="UniProtKB-KW"/>
</dbReference>
<dbReference type="FunFam" id="3.30.70.360:FF:000001">
    <property type="entry name" value="N-acetyldiaminopimelate deacetylase"/>
    <property type="match status" value="1"/>
</dbReference>
<evidence type="ECO:0000259" key="3">
    <source>
        <dbReference type="Pfam" id="PF07687"/>
    </source>
</evidence>
<keyword evidence="2" id="KW-0464">Manganese</keyword>
<dbReference type="SUPFAM" id="SSF55031">
    <property type="entry name" value="Bacterial exopeptidase dimerisation domain"/>
    <property type="match status" value="1"/>
</dbReference>
<dbReference type="PANTHER" id="PTHR11014">
    <property type="entry name" value="PEPTIDASE M20 FAMILY MEMBER"/>
    <property type="match status" value="1"/>
</dbReference>
<sequence>MMSTPNQTAPSNGIDGINLPAGSEDVILALRHYMHANPELSNEEYDTQAKIAEYLAGAGLRDPQVFHNTGLFVDVFGEGNGIPVNVVVRGDIDALPIEEARPDLPYRSRIPGKMHACGHDAHASAALGVVLAALAHRQNFAGKVRVVFQPAEEAEPLGGRSVAEQGLLDGFDCAVGMHVNPEIASGEFSILTGPVTKSSDEFQVIFTGKKSHAAWPELGVDAIAIASTYVTEIQKLISRESHADEGSVISIGRFHGGEATNIVCDRVVLDGTLRTRSSEARQRLRARLKDLCDQIATMHRGHVEFTLVPGEPAVVNDVGVCKIAREAIAQIYGSNSLVPTRALAGADDFGFYAEKIPSVYFWFGCHNEAFGNKTHVHTAEFGVSDDDVLRAARAAWAIVRSIQCSISEAKLS</sequence>
<dbReference type="EMBL" id="SMBK01000027">
    <property type="protein sequence ID" value="TCU31480.1"/>
    <property type="molecule type" value="Genomic_DNA"/>
</dbReference>
<dbReference type="Pfam" id="PF01546">
    <property type="entry name" value="Peptidase_M20"/>
    <property type="match status" value="1"/>
</dbReference>
<protein>
    <submittedName>
        <fullName evidence="4">Amidohydrolase</fullName>
    </submittedName>
</protein>
<feature type="binding site" evidence="2">
    <location>
        <position position="117"/>
    </location>
    <ligand>
        <name>Mn(2+)</name>
        <dbReference type="ChEBI" id="CHEBI:29035"/>
        <label>2</label>
    </ligand>
</feature>
<keyword evidence="1 4" id="KW-0378">Hydrolase</keyword>
<dbReference type="InterPro" id="IPR011650">
    <property type="entry name" value="Peptidase_M20_dimer"/>
</dbReference>
<dbReference type="InterPro" id="IPR002933">
    <property type="entry name" value="Peptidase_M20"/>
</dbReference>
<dbReference type="Gene3D" id="3.30.70.360">
    <property type="match status" value="1"/>
</dbReference>
<dbReference type="GO" id="GO:0050118">
    <property type="term" value="F:N-acetyldiaminopimelate deacetylase activity"/>
    <property type="evidence" value="ECO:0007669"/>
    <property type="project" value="UniProtKB-ARBA"/>
</dbReference>
<dbReference type="Proteomes" id="UP000295507">
    <property type="component" value="Unassembled WGS sequence"/>
</dbReference>
<proteinExistence type="predicted"/>
<dbReference type="AlphaFoldDB" id="A0A4R3R874"/>
<keyword evidence="2" id="KW-0479">Metal-binding</keyword>
<dbReference type="NCBIfam" id="TIGR01891">
    <property type="entry name" value="amidohydrolases"/>
    <property type="match status" value="1"/>
</dbReference>
<evidence type="ECO:0000313" key="5">
    <source>
        <dbReference type="Proteomes" id="UP000295507"/>
    </source>
</evidence>
<dbReference type="InterPro" id="IPR036264">
    <property type="entry name" value="Bact_exopeptidase_dim_dom"/>
</dbReference>
<comment type="caution">
    <text evidence="4">The sequence shown here is derived from an EMBL/GenBank/DDBJ whole genome shotgun (WGS) entry which is preliminary data.</text>
</comment>
<evidence type="ECO:0000313" key="4">
    <source>
        <dbReference type="EMBL" id="TCU31480.1"/>
    </source>
</evidence>
<dbReference type="SUPFAM" id="SSF53187">
    <property type="entry name" value="Zn-dependent exopeptidases"/>
    <property type="match status" value="1"/>
</dbReference>
<feature type="domain" description="Peptidase M20 dimerisation" evidence="3">
    <location>
        <begin position="197"/>
        <end position="295"/>
    </location>
</feature>
<dbReference type="InterPro" id="IPR017439">
    <property type="entry name" value="Amidohydrolase"/>
</dbReference>
<dbReference type="GO" id="GO:0019877">
    <property type="term" value="P:diaminopimelate biosynthetic process"/>
    <property type="evidence" value="ECO:0007669"/>
    <property type="project" value="UniProtKB-ARBA"/>
</dbReference>
<evidence type="ECO:0000256" key="2">
    <source>
        <dbReference type="PIRSR" id="PIRSR005962-1"/>
    </source>
</evidence>
<feature type="binding site" evidence="2">
    <location>
        <position position="153"/>
    </location>
    <ligand>
        <name>Mn(2+)</name>
        <dbReference type="ChEBI" id="CHEBI:29035"/>
        <label>2</label>
    </ligand>
</feature>
<feature type="binding site" evidence="2">
    <location>
        <position position="119"/>
    </location>
    <ligand>
        <name>Mn(2+)</name>
        <dbReference type="ChEBI" id="CHEBI:29035"/>
        <label>2</label>
    </ligand>
</feature>
<dbReference type="PANTHER" id="PTHR11014:SF63">
    <property type="entry name" value="METALLOPEPTIDASE, PUTATIVE (AFU_ORTHOLOGUE AFUA_6G09600)-RELATED"/>
    <property type="match status" value="1"/>
</dbReference>
<reference evidence="4 5" key="1">
    <citation type="submission" date="2019-03" db="EMBL/GenBank/DDBJ databases">
        <title>Genomic Encyclopedia of Type Strains, Phase IV (KMG-V): Genome sequencing to study the core and pangenomes of soil and plant-associated prokaryotes.</title>
        <authorList>
            <person name="Whitman W."/>
        </authorList>
    </citation>
    <scope>NUCLEOTIDE SEQUENCE [LARGE SCALE GENOMIC DNA]</scope>
    <source>
        <strain evidence="4 5">IE4868</strain>
    </source>
</reference>
<accession>A0A4R3R874</accession>
<dbReference type="PIRSF" id="PIRSF005962">
    <property type="entry name" value="Pept_M20D_amidohydro"/>
    <property type="match status" value="1"/>
</dbReference>
<dbReference type="Gene3D" id="3.40.630.10">
    <property type="entry name" value="Zn peptidases"/>
    <property type="match status" value="1"/>
</dbReference>
<name>A0A4R3R874_9HYPH</name>
<organism evidence="4 5">
    <name type="scientific">Rhizobium azibense</name>
    <dbReference type="NCBI Taxonomy" id="1136135"/>
    <lineage>
        <taxon>Bacteria</taxon>
        <taxon>Pseudomonadati</taxon>
        <taxon>Pseudomonadota</taxon>
        <taxon>Alphaproteobacteria</taxon>
        <taxon>Hyphomicrobiales</taxon>
        <taxon>Rhizobiaceae</taxon>
        <taxon>Rhizobium/Agrobacterium group</taxon>
        <taxon>Rhizobium</taxon>
    </lineage>
</organism>
<dbReference type="CDD" id="cd03886">
    <property type="entry name" value="M20_Acy1"/>
    <property type="match status" value="1"/>
</dbReference>